<feature type="region of interest" description="Disordered" evidence="1">
    <location>
        <begin position="222"/>
        <end position="241"/>
    </location>
</feature>
<feature type="compositionally biased region" description="Gly residues" evidence="1">
    <location>
        <begin position="29"/>
        <end position="45"/>
    </location>
</feature>
<proteinExistence type="predicted"/>
<feature type="region of interest" description="Disordered" evidence="1">
    <location>
        <begin position="29"/>
        <end position="92"/>
    </location>
</feature>
<evidence type="ECO:0000313" key="2">
    <source>
        <dbReference type="EMBL" id="SVE28438.1"/>
    </source>
</evidence>
<evidence type="ECO:0000256" key="1">
    <source>
        <dbReference type="SAM" id="MobiDB-lite"/>
    </source>
</evidence>
<feature type="non-terminal residue" evidence="2">
    <location>
        <position position="1"/>
    </location>
</feature>
<dbReference type="EMBL" id="UINC01206695">
    <property type="protein sequence ID" value="SVE28438.1"/>
    <property type="molecule type" value="Genomic_DNA"/>
</dbReference>
<gene>
    <name evidence="2" type="ORF">METZ01_LOCUS481292</name>
</gene>
<reference evidence="2" key="1">
    <citation type="submission" date="2018-05" db="EMBL/GenBank/DDBJ databases">
        <authorList>
            <person name="Lanie J.A."/>
            <person name="Ng W.-L."/>
            <person name="Kazmierczak K.M."/>
            <person name="Andrzejewski T.M."/>
            <person name="Davidsen T.M."/>
            <person name="Wayne K.J."/>
            <person name="Tettelin H."/>
            <person name="Glass J.I."/>
            <person name="Rusch D."/>
            <person name="Podicherti R."/>
            <person name="Tsui H.-C.T."/>
            <person name="Winkler M.E."/>
        </authorList>
    </citation>
    <scope>NUCLEOTIDE SEQUENCE</scope>
</reference>
<feature type="compositionally biased region" description="Polar residues" evidence="1">
    <location>
        <begin position="227"/>
        <end position="241"/>
    </location>
</feature>
<feature type="compositionally biased region" description="Gly residues" evidence="1">
    <location>
        <begin position="53"/>
        <end position="76"/>
    </location>
</feature>
<protein>
    <submittedName>
        <fullName evidence="2">Uncharacterized protein</fullName>
    </submittedName>
</protein>
<organism evidence="2">
    <name type="scientific">marine metagenome</name>
    <dbReference type="NCBI Taxonomy" id="408172"/>
    <lineage>
        <taxon>unclassified sequences</taxon>
        <taxon>metagenomes</taxon>
        <taxon>ecological metagenomes</taxon>
    </lineage>
</organism>
<sequence length="241" mass="22390">GTYVVKKTGSGATDITALIIAGGGGAGGGNNNPGNGQPGLTGTSGGNDTQGSYTGGSNGSGGNTHTNGSGGGGGLTGNSTNSYSETEGISFTNGGAGGDDGCNYGGLGGFGGGGGGEWCYYGSPGGGGGYSGGAGTISTGLPGGGGSYSSSSTNASSEEGAREGHGQVVINYCAGFCFESASVVANNNYVDITFTAGAYSTSGGSGALEAADFSLTFASNGGPASAASISSVKKNNNASEG</sequence>
<dbReference type="AlphaFoldDB" id="A0A383CA12"/>
<feature type="non-terminal residue" evidence="2">
    <location>
        <position position="241"/>
    </location>
</feature>
<name>A0A383CA12_9ZZZZ</name>
<accession>A0A383CA12</accession>